<feature type="domain" description="LarA-like N-terminal" evidence="1">
    <location>
        <begin position="16"/>
        <end position="179"/>
    </location>
</feature>
<evidence type="ECO:0000259" key="1">
    <source>
        <dbReference type="Pfam" id="PF09861"/>
    </source>
</evidence>
<dbReference type="EMBL" id="FQXS01000005">
    <property type="protein sequence ID" value="SHH64657.1"/>
    <property type="molecule type" value="Genomic_DNA"/>
</dbReference>
<dbReference type="GO" id="GO:0050043">
    <property type="term" value="F:lactate racemase activity"/>
    <property type="evidence" value="ECO:0007669"/>
    <property type="project" value="InterPro"/>
</dbReference>
<name>A0A1M5UNV9_9BACT</name>
<sequence>MNYPRMAAVSQRLEAARIEDIDSVVAEELERAGLADRIRPGSRVAITAGSRGITDMTALVRAIVGEIRNLGAQPIIVPAMGSHGGATAAGQAELLADLGVSEARIGAPVISSMDVDEIGVTDDNIPVVLSSDALACDHILIVNRIKPHTEFSGRIESGLTKMMVIGLGKHQGAINIHNWAVRYGYEQTLISAGKLIIDRAPITLGIGLVENGYGQAMTIAAVTPERFIEEEARLLESARKSCPHLPFDRFDILIVDEAGKEISGTGMDTKVIGRIMNIYEPPLSHPHITRIVLRDLTATSHGNGLGIGLVDFITERVFAKLDRPTTDVNCITAVTPEKGRVPIVARTDRQAVEFAFASAGPVTEKDVRLCWIRNTAALDRFLVSEALLAEVAEHPDLKVCSPLQAMQFDDAGNLLPPP</sequence>
<organism evidence="2 3">
    <name type="scientific">Desulfofustis glycolicus DSM 9705</name>
    <dbReference type="NCBI Taxonomy" id="1121409"/>
    <lineage>
        <taxon>Bacteria</taxon>
        <taxon>Pseudomonadati</taxon>
        <taxon>Thermodesulfobacteriota</taxon>
        <taxon>Desulfobulbia</taxon>
        <taxon>Desulfobulbales</taxon>
        <taxon>Desulfocapsaceae</taxon>
        <taxon>Desulfofustis</taxon>
    </lineage>
</organism>
<dbReference type="InterPro" id="IPR018657">
    <property type="entry name" value="LarA-like_N"/>
</dbReference>
<gene>
    <name evidence="2" type="ORF">SAMN02745124_01283</name>
</gene>
<dbReference type="STRING" id="1121409.SAMN02745124_01283"/>
<reference evidence="2 3" key="1">
    <citation type="submission" date="2016-11" db="EMBL/GenBank/DDBJ databases">
        <authorList>
            <person name="Jaros S."/>
            <person name="Januszkiewicz K."/>
            <person name="Wedrychowicz H."/>
        </authorList>
    </citation>
    <scope>NUCLEOTIDE SEQUENCE [LARGE SCALE GENOMIC DNA]</scope>
    <source>
        <strain evidence="2 3">DSM 9705</strain>
    </source>
</reference>
<keyword evidence="3" id="KW-1185">Reference proteome</keyword>
<accession>A0A1M5UNV9</accession>
<evidence type="ECO:0000313" key="2">
    <source>
        <dbReference type="EMBL" id="SHH64657.1"/>
    </source>
</evidence>
<dbReference type="OrthoDB" id="9788398at2"/>
<dbReference type="AlphaFoldDB" id="A0A1M5UNV9"/>
<proteinExistence type="predicted"/>
<dbReference type="RefSeq" id="WP_073374378.1">
    <property type="nucleotide sequence ID" value="NZ_FQXS01000005.1"/>
</dbReference>
<dbReference type="Gene3D" id="3.40.50.11440">
    <property type="match status" value="1"/>
</dbReference>
<evidence type="ECO:0000313" key="3">
    <source>
        <dbReference type="Proteomes" id="UP000184139"/>
    </source>
</evidence>
<protein>
    <recommendedName>
        <fullName evidence="1">LarA-like N-terminal domain-containing protein</fullName>
    </recommendedName>
</protein>
<dbReference type="Proteomes" id="UP000184139">
    <property type="component" value="Unassembled WGS sequence"/>
</dbReference>
<dbReference type="Pfam" id="PF09861">
    <property type="entry name" value="Lar_N"/>
    <property type="match status" value="1"/>
</dbReference>